<evidence type="ECO:0000259" key="5">
    <source>
        <dbReference type="Pfam" id="PF05592"/>
    </source>
</evidence>
<evidence type="ECO:0000313" key="9">
    <source>
        <dbReference type="EMBL" id="MBD5781608.1"/>
    </source>
</evidence>
<dbReference type="InterPro" id="IPR008979">
    <property type="entry name" value="Galactose-bd-like_sf"/>
</dbReference>
<reference evidence="9" key="1">
    <citation type="submission" date="2020-09" db="EMBL/GenBank/DDBJ databases">
        <title>Pelagicoccus enzymogenes sp. nov. with an EPS production, isolated from marine sediment.</title>
        <authorList>
            <person name="Feng X."/>
        </authorList>
    </citation>
    <scope>NUCLEOTIDE SEQUENCE</scope>
    <source>
        <strain evidence="9">NFK12</strain>
    </source>
</reference>
<dbReference type="Pfam" id="PF17389">
    <property type="entry name" value="Bac_rhamnosid6H"/>
    <property type="match status" value="1"/>
</dbReference>
<protein>
    <recommendedName>
        <fullName evidence="2">alpha-L-rhamnosidase</fullName>
        <ecNumber evidence="2">3.2.1.40</ecNumber>
    </recommendedName>
</protein>
<dbReference type="Pfam" id="PF17390">
    <property type="entry name" value="Bac_rhamnosid_C"/>
    <property type="match status" value="1"/>
</dbReference>
<evidence type="ECO:0000259" key="8">
    <source>
        <dbReference type="Pfam" id="PF17390"/>
    </source>
</evidence>
<dbReference type="SUPFAM" id="SSF49785">
    <property type="entry name" value="Galactose-binding domain-like"/>
    <property type="match status" value="1"/>
</dbReference>
<dbReference type="GO" id="GO:0005975">
    <property type="term" value="P:carbohydrate metabolic process"/>
    <property type="evidence" value="ECO:0007669"/>
    <property type="project" value="InterPro"/>
</dbReference>
<evidence type="ECO:0000313" key="10">
    <source>
        <dbReference type="Proteomes" id="UP000622317"/>
    </source>
</evidence>
<dbReference type="AlphaFoldDB" id="A0A927FDX4"/>
<dbReference type="EMBL" id="JACYFG010000051">
    <property type="protein sequence ID" value="MBD5781608.1"/>
    <property type="molecule type" value="Genomic_DNA"/>
</dbReference>
<dbReference type="InterPro" id="IPR035398">
    <property type="entry name" value="Bac_rhamnosid_C"/>
</dbReference>
<keyword evidence="3 9" id="KW-0378">Hydrolase</keyword>
<feature type="signal peptide" evidence="4">
    <location>
        <begin position="1"/>
        <end position="23"/>
    </location>
</feature>
<evidence type="ECO:0000259" key="7">
    <source>
        <dbReference type="Pfam" id="PF17389"/>
    </source>
</evidence>
<evidence type="ECO:0000256" key="3">
    <source>
        <dbReference type="ARBA" id="ARBA00022801"/>
    </source>
</evidence>
<evidence type="ECO:0000256" key="2">
    <source>
        <dbReference type="ARBA" id="ARBA00012652"/>
    </source>
</evidence>
<dbReference type="InterPro" id="IPR008902">
    <property type="entry name" value="Rhamnosid_concanavalin"/>
</dbReference>
<dbReference type="Gene3D" id="2.60.40.10">
    <property type="entry name" value="Immunoglobulins"/>
    <property type="match status" value="1"/>
</dbReference>
<dbReference type="Pfam" id="PF05592">
    <property type="entry name" value="Bac_rhamnosid"/>
    <property type="match status" value="1"/>
</dbReference>
<evidence type="ECO:0000259" key="6">
    <source>
        <dbReference type="Pfam" id="PF08531"/>
    </source>
</evidence>
<sequence length="1006" mass="113664">MPRFKNFSCFLIILSLFCCSLWAADKAPYDLRVGDGIVDPLGYHDTRPRFSWKLADERFGAAQLAYQVRVVSSTEDATLWDSGKVESGQSVYVQYAGEPFTSREKVYWKVRYWDQEGDVSPWSQWAKIEYGLLASYDWSAKWIYQPKVRSLEGIEITKLTYGRHRYRIDVTDAILNSVKDDPDRIFSIRVGEGELFEREERTGSPMALTIDYRENGEDKQCLRWDGQLIEIPPPDACNVPYFRKEFELDELEGTARLYVTARGIFEVEINGKRVGRDAFAPGWTDYFQRIETLTYDVTDYLVEGRNVIGARVAKGWYAGEEGEGIGKLGPSDVNRGLGGQVQEFLCQLEIAGAGGSEVVVATDDSWTYFDQGPVVKSEIYWGEDYDARNEIPGWSSVGYDAAGWKRVEAASLDGVSLLPKTFQTVTVRKVLTPTEIVSAGEGTVVFDMGQNMVGWPAIDLPGLKDKKIRIRVAEMLEQDGSLYIENYRNSRSQATYVPAEDGKVRWRPTFSFFGYRFVEVSGYDTNEVPSLGWVAGEVLHTSFEQTGSFTSSHAKLNQLQSNIEWGQRGNFLDIPTDCPQRNERLGWAGDAQTFSATSLFNFDVHAFWKSWLKTFREHQSEDGRLPVVAPNVGTFWGGPRLSPAWGDAIAIVPWEVYLQTGDVTVLEENYEAMNKYADLYRRRSPNHIAPDTGFGDWLQPLTERGVIDPKEPRYGSTPRPLITTAFFGYTTTICAKVSELLGKEEEAKRHWSELEKIRSAIRREFLDADGRLTTPVETQTGYALLIAFDLVEEDLKPKLGEHLAALVRAENNRLNTGFVGCSYLTRVLDSTGNIDEALAVLFTSEYPSWFYSIDQGATTIWERWNSYNHETGFGDAKMNSFNHYAYGAIGRWMYERLAGLAPDESNPGYKHFIVAPIFESPLEFAEARLETRYGEARTRWEKVSGGIRMRVIVPPNSSATIRIPEKLSKQVRWANAPHGAKLKFTKNDGIAVSEIVAGAYDILLLP</sequence>
<evidence type="ECO:0000256" key="4">
    <source>
        <dbReference type="SAM" id="SignalP"/>
    </source>
</evidence>
<dbReference type="PANTHER" id="PTHR33307:SF6">
    <property type="entry name" value="ALPHA-RHAMNOSIDASE (EUROFUNG)-RELATED"/>
    <property type="match status" value="1"/>
</dbReference>
<dbReference type="Gene3D" id="1.50.10.10">
    <property type="match status" value="1"/>
</dbReference>
<feature type="domain" description="Bacterial alpha-L-rhamnosidase N-terminal" evidence="6">
    <location>
        <begin position="254"/>
        <end position="427"/>
    </location>
</feature>
<evidence type="ECO:0000256" key="1">
    <source>
        <dbReference type="ARBA" id="ARBA00001445"/>
    </source>
</evidence>
<comment type="catalytic activity">
    <reaction evidence="1">
        <text>Hydrolysis of terminal non-reducing alpha-L-rhamnose residues in alpha-L-rhamnosides.</text>
        <dbReference type="EC" id="3.2.1.40"/>
    </reaction>
</comment>
<dbReference type="Proteomes" id="UP000622317">
    <property type="component" value="Unassembled WGS sequence"/>
</dbReference>
<dbReference type="InterPro" id="IPR008928">
    <property type="entry name" value="6-hairpin_glycosidase_sf"/>
</dbReference>
<keyword evidence="10" id="KW-1185">Reference proteome</keyword>
<feature type="domain" description="Alpha-L-rhamnosidase C-terminal" evidence="8">
    <location>
        <begin position="904"/>
        <end position="966"/>
    </location>
</feature>
<comment type="caution">
    <text evidence="9">The sequence shown here is derived from an EMBL/GenBank/DDBJ whole genome shotgun (WGS) entry which is preliminary data.</text>
</comment>
<dbReference type="PIRSF" id="PIRSF010631">
    <property type="entry name" value="A-rhamnsds"/>
    <property type="match status" value="1"/>
</dbReference>
<dbReference type="Gene3D" id="2.60.120.260">
    <property type="entry name" value="Galactose-binding domain-like"/>
    <property type="match status" value="2"/>
</dbReference>
<dbReference type="Pfam" id="PF08531">
    <property type="entry name" value="Bac_rhamnosid_N"/>
    <property type="match status" value="1"/>
</dbReference>
<feature type="domain" description="Alpha-L-rhamnosidase six-hairpin glycosidase" evidence="7">
    <location>
        <begin position="544"/>
        <end position="896"/>
    </location>
</feature>
<proteinExistence type="predicted"/>
<feature type="domain" description="Alpha-L-rhamnosidase concanavalin-like" evidence="5">
    <location>
        <begin position="440"/>
        <end position="539"/>
    </location>
</feature>
<dbReference type="SUPFAM" id="SSF48208">
    <property type="entry name" value="Six-hairpin glycosidases"/>
    <property type="match status" value="1"/>
</dbReference>
<feature type="chain" id="PRO_5037839689" description="alpha-L-rhamnosidase" evidence="4">
    <location>
        <begin position="24"/>
        <end position="1006"/>
    </location>
</feature>
<dbReference type="InterPro" id="IPR012341">
    <property type="entry name" value="6hp_glycosidase-like_sf"/>
</dbReference>
<name>A0A927FDX4_9BACT</name>
<dbReference type="InterPro" id="IPR016007">
    <property type="entry name" value="Alpha_rhamnosid"/>
</dbReference>
<accession>A0A927FDX4</accession>
<dbReference type="Pfam" id="PF25788">
    <property type="entry name" value="Ig_Rha78A_N"/>
    <property type="match status" value="1"/>
</dbReference>
<dbReference type="EC" id="3.2.1.40" evidence="2"/>
<dbReference type="InterPro" id="IPR013783">
    <property type="entry name" value="Ig-like_fold"/>
</dbReference>
<dbReference type="Gene3D" id="2.60.420.10">
    <property type="entry name" value="Maltose phosphorylase, domain 3"/>
    <property type="match status" value="1"/>
</dbReference>
<dbReference type="RefSeq" id="WP_191618693.1">
    <property type="nucleotide sequence ID" value="NZ_JACYFG010000051.1"/>
</dbReference>
<dbReference type="InterPro" id="IPR035396">
    <property type="entry name" value="Bac_rhamnosid6H"/>
</dbReference>
<dbReference type="GO" id="GO:0030596">
    <property type="term" value="F:alpha-L-rhamnosidase activity"/>
    <property type="evidence" value="ECO:0007669"/>
    <property type="project" value="UniProtKB-EC"/>
</dbReference>
<dbReference type="InterPro" id="IPR013737">
    <property type="entry name" value="Bac_rhamnosid_N"/>
</dbReference>
<gene>
    <name evidence="9" type="ORF">IEN85_19055</name>
</gene>
<keyword evidence="4" id="KW-0732">Signal</keyword>
<dbReference type="PANTHER" id="PTHR33307">
    <property type="entry name" value="ALPHA-RHAMNOSIDASE (EUROFUNG)"/>
    <property type="match status" value="1"/>
</dbReference>
<organism evidence="9 10">
    <name type="scientific">Pelagicoccus enzymogenes</name>
    <dbReference type="NCBI Taxonomy" id="2773457"/>
    <lineage>
        <taxon>Bacteria</taxon>
        <taxon>Pseudomonadati</taxon>
        <taxon>Verrucomicrobiota</taxon>
        <taxon>Opitutia</taxon>
        <taxon>Puniceicoccales</taxon>
        <taxon>Pelagicoccaceae</taxon>
        <taxon>Pelagicoccus</taxon>
    </lineage>
</organism>